<evidence type="ECO:0000313" key="2">
    <source>
        <dbReference type="Proteomes" id="UP001211006"/>
    </source>
</evidence>
<sequence length="113" mass="12761">METIHTGAAAITFPTTPEAFIAYQEQLAGRKLTEHEREVTAAWVEVFNLSYEGGLEQDRAALEDSLAKMDEPATKRDNGPVVRNFLRKCRLWIAIAWKQGFHDAEERSLADGR</sequence>
<dbReference type="RefSeq" id="WP_024723090.1">
    <property type="nucleotide sequence ID" value="NZ_BAABXT010000001.1"/>
</dbReference>
<protein>
    <submittedName>
        <fullName evidence="1">Uncharacterized protein</fullName>
    </submittedName>
</protein>
<proteinExistence type="predicted"/>
<dbReference type="EMBL" id="JAQLWO010000001">
    <property type="protein sequence ID" value="MDB7904450.1"/>
    <property type="molecule type" value="Genomic_DNA"/>
</dbReference>
<evidence type="ECO:0000313" key="1">
    <source>
        <dbReference type="EMBL" id="MDB7904450.1"/>
    </source>
</evidence>
<gene>
    <name evidence="1" type="ORF">PND83_00475</name>
</gene>
<comment type="caution">
    <text evidence="1">The sequence shown here is derived from an EMBL/GenBank/DDBJ whole genome shotgun (WGS) entry which is preliminary data.</text>
</comment>
<organism evidence="1 2">
    <name type="scientific">Flavonifractor plautii</name>
    <name type="common">Fusobacterium plautii</name>
    <dbReference type="NCBI Taxonomy" id="292800"/>
    <lineage>
        <taxon>Bacteria</taxon>
        <taxon>Bacillati</taxon>
        <taxon>Bacillota</taxon>
        <taxon>Clostridia</taxon>
        <taxon>Eubacteriales</taxon>
        <taxon>Oscillospiraceae</taxon>
        <taxon>Flavonifractor</taxon>
    </lineage>
</organism>
<dbReference type="AlphaFoldDB" id="A0AAW6BXE4"/>
<dbReference type="Proteomes" id="UP001211006">
    <property type="component" value="Unassembled WGS sequence"/>
</dbReference>
<name>A0AAW6BXE4_FLAPL</name>
<reference evidence="1" key="1">
    <citation type="submission" date="2023-01" db="EMBL/GenBank/DDBJ databases">
        <title>Human gut microbiome strain richness.</title>
        <authorList>
            <person name="Chen-Liaw A."/>
        </authorList>
    </citation>
    <scope>NUCLEOTIDE SEQUENCE</scope>
    <source>
        <strain evidence="1">2225st1_A6_2225SCRN_200828</strain>
    </source>
</reference>
<accession>A0AAW6BXE4</accession>